<evidence type="ECO:0000256" key="9">
    <source>
        <dbReference type="HAMAP-Rule" id="MF_01014"/>
    </source>
</evidence>
<comment type="pathway">
    <text evidence="3 9 11">Amino-acid biosynthesis; L-histidine biosynthesis; L-histidine from 5-phospho-alpha-D-ribose 1-diphosphate: step 4/9.</text>
</comment>
<evidence type="ECO:0000256" key="7">
    <source>
        <dbReference type="ARBA" id="ARBA00023102"/>
    </source>
</evidence>
<dbReference type="GO" id="GO:0000105">
    <property type="term" value="P:L-histidine biosynthetic process"/>
    <property type="evidence" value="ECO:0007669"/>
    <property type="project" value="UniProtKB-UniRule"/>
</dbReference>
<dbReference type="RefSeq" id="WP_072053990.1">
    <property type="nucleotide sequence ID" value="NZ_BBWV01000002.1"/>
</dbReference>
<gene>
    <name evidence="9 13" type="primary">hisA</name>
    <name evidence="13" type="ORF">FPE01S_02_05890</name>
</gene>
<dbReference type="CDD" id="cd04732">
    <property type="entry name" value="HisA"/>
    <property type="match status" value="1"/>
</dbReference>
<keyword evidence="7 9" id="KW-0368">Histidine biosynthesis</keyword>
<proteinExistence type="inferred from homology"/>
<comment type="catalytic activity">
    <reaction evidence="1 9 11">
        <text>1-(5-phospho-beta-D-ribosyl)-5-[(5-phospho-beta-D-ribosylamino)methylideneamino]imidazole-4-carboxamide = 5-[(5-phospho-1-deoxy-D-ribulos-1-ylimino)methylamino]-1-(5-phospho-beta-D-ribosyl)imidazole-4-carboxamide</text>
        <dbReference type="Rhea" id="RHEA:15469"/>
        <dbReference type="ChEBI" id="CHEBI:58435"/>
        <dbReference type="ChEBI" id="CHEBI:58525"/>
        <dbReference type="EC" id="5.3.1.16"/>
    </reaction>
</comment>
<dbReference type="InterPro" id="IPR006063">
    <property type="entry name" value="HisA_bact_arch"/>
</dbReference>
<feature type="active site" description="Proton acceptor" evidence="9">
    <location>
        <position position="152"/>
    </location>
</feature>
<dbReference type="HAMAP" id="MF_01014">
    <property type="entry name" value="HisA"/>
    <property type="match status" value="1"/>
</dbReference>
<evidence type="ECO:0000256" key="5">
    <source>
        <dbReference type="ARBA" id="ARBA00022490"/>
    </source>
</evidence>
<evidence type="ECO:0000313" key="14">
    <source>
        <dbReference type="Proteomes" id="UP000033121"/>
    </source>
</evidence>
<feature type="domain" description="N-acetyltransferase" evidence="12">
    <location>
        <begin position="4"/>
        <end position="142"/>
    </location>
</feature>
<dbReference type="FunFam" id="3.20.20.70:FF:000009">
    <property type="entry name" value="1-(5-phosphoribosyl)-5-[(5-phosphoribosylamino)methylideneamino] imidazole-4-carboxamide isomerase"/>
    <property type="match status" value="1"/>
</dbReference>
<evidence type="ECO:0000256" key="4">
    <source>
        <dbReference type="ARBA" id="ARBA00009667"/>
    </source>
</evidence>
<organism evidence="13 14">
    <name type="scientific">Flavihumibacter petaseus NBRC 106054</name>
    <dbReference type="NCBI Taxonomy" id="1220578"/>
    <lineage>
        <taxon>Bacteria</taxon>
        <taxon>Pseudomonadati</taxon>
        <taxon>Bacteroidota</taxon>
        <taxon>Chitinophagia</taxon>
        <taxon>Chitinophagales</taxon>
        <taxon>Chitinophagaceae</taxon>
        <taxon>Flavihumibacter</taxon>
    </lineage>
</organism>
<evidence type="ECO:0000256" key="3">
    <source>
        <dbReference type="ARBA" id="ARBA00005133"/>
    </source>
</evidence>
<protein>
    <recommendedName>
        <fullName evidence="9 11">1-(5-phosphoribosyl)-5-[(5-phosphoribosylamino)methylideneamino] imidazole-4-carboxamide isomerase</fullName>
        <ecNumber evidence="9 11">5.3.1.16</ecNumber>
    </recommendedName>
    <alternativeName>
        <fullName evidence="9">Phosphoribosylformimino-5-aminoimidazole carboxamide ribotide isomerase</fullName>
    </alternativeName>
</protein>
<dbReference type="InterPro" id="IPR044524">
    <property type="entry name" value="Isoase_HisA-like"/>
</dbReference>
<dbReference type="EMBL" id="BBWV01000002">
    <property type="protein sequence ID" value="GAO43484.1"/>
    <property type="molecule type" value="Genomic_DNA"/>
</dbReference>
<dbReference type="PANTHER" id="PTHR43090">
    <property type="entry name" value="1-(5-PHOSPHORIBOSYL)-5-[(5-PHOSPHORIBOSYLAMINO)METHYLIDENEAMINO] IMIDAZOLE-4-CARBOXAMIDE ISOMERASE"/>
    <property type="match status" value="1"/>
</dbReference>
<dbReference type="InterPro" id="IPR013785">
    <property type="entry name" value="Aldolase_TIM"/>
</dbReference>
<dbReference type="Pfam" id="PF00977">
    <property type="entry name" value="His_biosynth"/>
    <property type="match status" value="1"/>
</dbReference>
<dbReference type="Gene3D" id="3.20.20.70">
    <property type="entry name" value="Aldolase class I"/>
    <property type="match status" value="1"/>
</dbReference>
<evidence type="ECO:0000256" key="11">
    <source>
        <dbReference type="RuleBase" id="RU003658"/>
    </source>
</evidence>
<keyword evidence="5 9" id="KW-0963">Cytoplasm</keyword>
<evidence type="ECO:0000313" key="13">
    <source>
        <dbReference type="EMBL" id="GAO43484.1"/>
    </source>
</evidence>
<dbReference type="EC" id="5.3.1.16" evidence="9 11"/>
<dbReference type="UniPathway" id="UPA00031">
    <property type="reaction ID" value="UER00009"/>
</dbReference>
<feature type="active site" description="Proton donor" evidence="9">
    <location>
        <position position="274"/>
    </location>
</feature>
<keyword evidence="8 9" id="KW-0413">Isomerase</keyword>
<comment type="subcellular location">
    <subcellularLocation>
        <location evidence="2 9 11">Cytoplasm</location>
    </subcellularLocation>
</comment>
<dbReference type="GO" id="GO:0016747">
    <property type="term" value="F:acyltransferase activity, transferring groups other than amino-acyl groups"/>
    <property type="evidence" value="ECO:0007669"/>
    <property type="project" value="InterPro"/>
</dbReference>
<dbReference type="GO" id="GO:0003949">
    <property type="term" value="F:1-(5-phosphoribosyl)-5-[(5-phosphoribosylamino)methylideneamino]imidazole-4-carboxamide isomerase activity"/>
    <property type="evidence" value="ECO:0007669"/>
    <property type="project" value="UniProtKB-UniRule"/>
</dbReference>
<dbReference type="GO" id="GO:0000162">
    <property type="term" value="P:L-tryptophan biosynthetic process"/>
    <property type="evidence" value="ECO:0007669"/>
    <property type="project" value="TreeGrafter"/>
</dbReference>
<evidence type="ECO:0000256" key="10">
    <source>
        <dbReference type="RuleBase" id="RU003657"/>
    </source>
</evidence>
<dbReference type="InterPro" id="IPR006062">
    <property type="entry name" value="His_biosynth"/>
</dbReference>
<dbReference type="InterPro" id="IPR000182">
    <property type="entry name" value="GNAT_dom"/>
</dbReference>
<evidence type="ECO:0000256" key="1">
    <source>
        <dbReference type="ARBA" id="ARBA00000901"/>
    </source>
</evidence>
<dbReference type="PROSITE" id="PS51186">
    <property type="entry name" value="GNAT"/>
    <property type="match status" value="1"/>
</dbReference>
<dbReference type="NCBIfam" id="TIGR00007">
    <property type="entry name" value="1-(5-phosphoribosyl)-5-[(5-phosphoribosylamino)methylideneamino]imidazole-4-carboxamide isomerase"/>
    <property type="match status" value="1"/>
</dbReference>
<name>A0A0E9N0X3_9BACT</name>
<sequence length="383" mass="42910">MNRLTIKANLCRPQLDGVWALRREAMYPERELSFVQLPDDAAGHHLGMETDGQLVSVVSFFVKGKSLQFRKLATAERFRNQGLATRLLQEVFSFAAQHRMDEIWCNARLEAISLYETMNMRREGNTWQANGHNYTIMKKILNRRMEIIPAIDLIDGKCVRLTQGDYNQKTIYNEDPLEVALEFEAAGLRRLHLVDLDGARLGKVTNWKVLERIASRTGLVIDFGGGVKTAEDLRIVLESGAALVTIGSLAVKAPDTFAAWMSTYGADKFLLGADVKNEKIAVAGWLETTDVWIYDFLREYFQKGIRQVFCTDVSKDGKLEGPALDLYRNILKELPELDLIASGGVSNMADVEALAEIGCAGVIIGKAIYENRITLKDLQSFQA</sequence>
<dbReference type="InterPro" id="IPR016181">
    <property type="entry name" value="Acyl_CoA_acyltransferase"/>
</dbReference>
<dbReference type="InterPro" id="IPR023016">
    <property type="entry name" value="HisA/PriA"/>
</dbReference>
<dbReference type="PANTHER" id="PTHR43090:SF2">
    <property type="entry name" value="1-(5-PHOSPHORIBOSYL)-5-[(5-PHOSPHORIBOSYLAMINO)METHYLIDENEAMINO] IMIDAZOLE-4-CARBOXAMIDE ISOMERASE"/>
    <property type="match status" value="1"/>
</dbReference>
<dbReference type="InterPro" id="IPR011060">
    <property type="entry name" value="RibuloseP-bd_barrel"/>
</dbReference>
<evidence type="ECO:0000256" key="8">
    <source>
        <dbReference type="ARBA" id="ARBA00023235"/>
    </source>
</evidence>
<reference evidence="13 14" key="1">
    <citation type="submission" date="2015-04" db="EMBL/GenBank/DDBJ databases">
        <title>Whole genome shotgun sequence of Flavihumibacter petaseus NBRC 106054.</title>
        <authorList>
            <person name="Miyazawa S."/>
            <person name="Hosoyama A."/>
            <person name="Hashimoto M."/>
            <person name="Noguchi M."/>
            <person name="Tsuchikane K."/>
            <person name="Ohji S."/>
            <person name="Yamazoe A."/>
            <person name="Ichikawa N."/>
            <person name="Kimura A."/>
            <person name="Fujita N."/>
        </authorList>
    </citation>
    <scope>NUCLEOTIDE SEQUENCE [LARGE SCALE GENOMIC DNA]</scope>
    <source>
        <strain evidence="13 14">NBRC 106054</strain>
    </source>
</reference>
<dbReference type="GO" id="GO:0005737">
    <property type="term" value="C:cytoplasm"/>
    <property type="evidence" value="ECO:0007669"/>
    <property type="project" value="UniProtKB-SubCell"/>
</dbReference>
<dbReference type="STRING" id="1220578.FPE01S_02_05890"/>
<comment type="similarity">
    <text evidence="4 9 10">Belongs to the HisA/HisF family.</text>
</comment>
<dbReference type="Gene3D" id="3.40.630.30">
    <property type="match status" value="1"/>
</dbReference>
<evidence type="ECO:0000259" key="12">
    <source>
        <dbReference type="PROSITE" id="PS51186"/>
    </source>
</evidence>
<accession>A0A0E9N0X3</accession>
<keyword evidence="6 9" id="KW-0028">Amino-acid biosynthesis</keyword>
<keyword evidence="14" id="KW-1185">Reference proteome</keyword>
<dbReference type="CDD" id="cd04301">
    <property type="entry name" value="NAT_SF"/>
    <property type="match status" value="1"/>
</dbReference>
<dbReference type="AlphaFoldDB" id="A0A0E9N0X3"/>
<dbReference type="Pfam" id="PF13673">
    <property type="entry name" value="Acetyltransf_10"/>
    <property type="match status" value="1"/>
</dbReference>
<dbReference type="SUPFAM" id="SSF55729">
    <property type="entry name" value="Acyl-CoA N-acyltransferases (Nat)"/>
    <property type="match status" value="1"/>
</dbReference>
<dbReference type="Proteomes" id="UP000033121">
    <property type="component" value="Unassembled WGS sequence"/>
</dbReference>
<evidence type="ECO:0000256" key="6">
    <source>
        <dbReference type="ARBA" id="ARBA00022605"/>
    </source>
</evidence>
<evidence type="ECO:0000256" key="2">
    <source>
        <dbReference type="ARBA" id="ARBA00004496"/>
    </source>
</evidence>
<dbReference type="SUPFAM" id="SSF51366">
    <property type="entry name" value="Ribulose-phoshate binding barrel"/>
    <property type="match status" value="1"/>
</dbReference>
<comment type="caution">
    <text evidence="13">The sequence shown here is derived from an EMBL/GenBank/DDBJ whole genome shotgun (WGS) entry which is preliminary data.</text>
</comment>